<dbReference type="SUPFAM" id="SSF50800">
    <property type="entry name" value="PK beta-barrel domain-like"/>
    <property type="match status" value="1"/>
</dbReference>
<dbReference type="Pfam" id="PF03473">
    <property type="entry name" value="MOSC"/>
    <property type="match status" value="1"/>
</dbReference>
<dbReference type="OrthoDB" id="9808413at2"/>
<dbReference type="RefSeq" id="WP_055454007.1">
    <property type="nucleotide sequence ID" value="NZ_CYHE01000001.1"/>
</dbReference>
<protein>
    <submittedName>
        <fullName evidence="2">MOSC domain</fullName>
    </submittedName>
</protein>
<dbReference type="PANTHER" id="PTHR36930:SF1">
    <property type="entry name" value="MOSC DOMAIN-CONTAINING PROTEIN"/>
    <property type="match status" value="1"/>
</dbReference>
<feature type="domain" description="MOSC" evidence="1">
    <location>
        <begin position="46"/>
        <end position="203"/>
    </location>
</feature>
<evidence type="ECO:0000259" key="1">
    <source>
        <dbReference type="PROSITE" id="PS51340"/>
    </source>
</evidence>
<dbReference type="InterPro" id="IPR052716">
    <property type="entry name" value="MOSC_domain"/>
</dbReference>
<dbReference type="GO" id="GO:0030170">
    <property type="term" value="F:pyridoxal phosphate binding"/>
    <property type="evidence" value="ECO:0007669"/>
    <property type="project" value="InterPro"/>
</dbReference>
<dbReference type="AlphaFoldDB" id="A0A0K6HMH3"/>
<evidence type="ECO:0000313" key="2">
    <source>
        <dbReference type="EMBL" id="CUA92046.1"/>
    </source>
</evidence>
<keyword evidence="3" id="KW-1185">Reference proteome</keyword>
<dbReference type="EMBL" id="CYHE01000001">
    <property type="protein sequence ID" value="CUA92046.1"/>
    <property type="molecule type" value="Genomic_DNA"/>
</dbReference>
<organism evidence="2 3">
    <name type="scientific">Pannonibacter indicus</name>
    <dbReference type="NCBI Taxonomy" id="466044"/>
    <lineage>
        <taxon>Bacteria</taxon>
        <taxon>Pseudomonadati</taxon>
        <taxon>Pseudomonadota</taxon>
        <taxon>Alphaproteobacteria</taxon>
        <taxon>Hyphomicrobiales</taxon>
        <taxon>Stappiaceae</taxon>
        <taxon>Pannonibacter</taxon>
    </lineage>
</organism>
<proteinExistence type="predicted"/>
<accession>A0A0K6HMH3</accession>
<dbReference type="PROSITE" id="PS51340">
    <property type="entry name" value="MOSC"/>
    <property type="match status" value="1"/>
</dbReference>
<dbReference type="PANTHER" id="PTHR36930">
    <property type="entry name" value="METAL-SULFUR CLUSTER BIOSYNTHESIS PROTEINS YUAD-RELATED"/>
    <property type="match status" value="1"/>
</dbReference>
<dbReference type="Proteomes" id="UP000183900">
    <property type="component" value="Unassembled WGS sequence"/>
</dbReference>
<dbReference type="InterPro" id="IPR011037">
    <property type="entry name" value="Pyrv_Knase-like_insert_dom_sf"/>
</dbReference>
<name>A0A0K6HMH3_9HYPH</name>
<reference evidence="3" key="1">
    <citation type="submission" date="2015-08" db="EMBL/GenBank/DDBJ databases">
        <authorList>
            <person name="Varghese N."/>
        </authorList>
    </citation>
    <scope>NUCLEOTIDE SEQUENCE [LARGE SCALE GENOMIC DNA]</scope>
    <source>
        <strain evidence="3">DSM 23407</strain>
    </source>
</reference>
<dbReference type="GO" id="GO:0003824">
    <property type="term" value="F:catalytic activity"/>
    <property type="evidence" value="ECO:0007669"/>
    <property type="project" value="InterPro"/>
</dbReference>
<dbReference type="InterPro" id="IPR005302">
    <property type="entry name" value="MoCF_Sase_C"/>
</dbReference>
<evidence type="ECO:0000313" key="3">
    <source>
        <dbReference type="Proteomes" id="UP000183900"/>
    </source>
</evidence>
<gene>
    <name evidence="2" type="ORF">Ga0061067_101248</name>
</gene>
<sequence>MSVETGEAGHAALEDRLARLQRVPARKISGKTAEVLRTAKKSDFATVPCAALDLGFDGIEGDRHGGRTRRSGGREPWYPRGTVMVNERQLSILSVEELALIASRMELDALPAGWIGGNVVTQCIPSLSLLPPRTRLVFESGAVLRVDGYNSPCRAAGRKIAEHVPEREGLDLLFPKTAQYLRGLVAFVELPGRILPGDAITAHLPEHWIYPG</sequence>
<dbReference type="Gene3D" id="2.40.33.20">
    <property type="entry name" value="PK beta-barrel domain-like"/>
    <property type="match status" value="1"/>
</dbReference>
<dbReference type="GO" id="GO:0030151">
    <property type="term" value="F:molybdenum ion binding"/>
    <property type="evidence" value="ECO:0007669"/>
    <property type="project" value="InterPro"/>
</dbReference>